<organism evidence="3 4">
    <name type="scientific">Longispora fulva</name>
    <dbReference type="NCBI Taxonomy" id="619741"/>
    <lineage>
        <taxon>Bacteria</taxon>
        <taxon>Bacillati</taxon>
        <taxon>Actinomycetota</taxon>
        <taxon>Actinomycetes</taxon>
        <taxon>Micromonosporales</taxon>
        <taxon>Micromonosporaceae</taxon>
        <taxon>Longispora</taxon>
    </lineage>
</organism>
<keyword evidence="4" id="KW-1185">Reference proteome</keyword>
<feature type="chain" id="PRO_5038876109" description="DUF11 domain-containing protein" evidence="1">
    <location>
        <begin position="29"/>
        <end position="445"/>
    </location>
</feature>
<gene>
    <name evidence="3" type="ORF">IW245_006200</name>
</gene>
<evidence type="ECO:0000259" key="2">
    <source>
        <dbReference type="Pfam" id="PF01345"/>
    </source>
</evidence>
<name>A0A8J7GKT2_9ACTN</name>
<dbReference type="Pfam" id="PF01345">
    <property type="entry name" value="DUF11"/>
    <property type="match status" value="1"/>
</dbReference>
<dbReference type="AlphaFoldDB" id="A0A8J7GKT2"/>
<dbReference type="Proteomes" id="UP000622552">
    <property type="component" value="Unassembled WGS sequence"/>
</dbReference>
<evidence type="ECO:0000313" key="3">
    <source>
        <dbReference type="EMBL" id="MBG6140006.1"/>
    </source>
</evidence>
<comment type="caution">
    <text evidence="3">The sequence shown here is derived from an EMBL/GenBank/DDBJ whole genome shotgun (WGS) entry which is preliminary data.</text>
</comment>
<sequence length="445" mass="45814">MKRFLAGAALTTLAASTLTLGFAASAHAKVVPADLAVDIKARQMAVDSHGKTFFVEVQNKGGSTATHTKVVFDMSKLGPNVVADLPAWPCTGDRTEYVCDLGDLDPGYLDSTLGVNLRPVSPTAPLGRAGKLTVSISSDYREDVAHKGDNSTTYSVDLTASTIDYGVVVGNVDGLAPGVPSDLWIAVDNNGTQTGAGLSLALTLPEHVVFSEEVRGCSYTNNRSAVCAWSSYLDTDGTEKPIVLAPGASFDTLALGLRVQATADATPDTNLGAATVQVGPYGDFQPGAGTARGAVVKKAKVPAGQVDGDKVDNSARFTLTTGSLYADLALTGATVTGKVGEVVNYHVTVTNKGAWTSPKTSKIVVTAPEGTKFATPPKPCHTIVSKVSYECTLPTLAGGESFDLALSLRFAQEVSGATSTNTVTGTLPDPVDGNNSAIVTATATK</sequence>
<proteinExistence type="predicted"/>
<protein>
    <recommendedName>
        <fullName evidence="2">DUF11 domain-containing protein</fullName>
    </recommendedName>
</protein>
<evidence type="ECO:0000256" key="1">
    <source>
        <dbReference type="SAM" id="SignalP"/>
    </source>
</evidence>
<accession>A0A8J7GKT2</accession>
<feature type="domain" description="DUF11" evidence="2">
    <location>
        <begin position="334"/>
        <end position="440"/>
    </location>
</feature>
<dbReference type="RefSeq" id="WP_197006594.1">
    <property type="nucleotide sequence ID" value="NZ_BONS01000006.1"/>
</dbReference>
<keyword evidence="1" id="KW-0732">Signal</keyword>
<dbReference type="InterPro" id="IPR001434">
    <property type="entry name" value="OmcB-like_DUF11"/>
</dbReference>
<evidence type="ECO:0000313" key="4">
    <source>
        <dbReference type="Proteomes" id="UP000622552"/>
    </source>
</evidence>
<reference evidence="3" key="1">
    <citation type="submission" date="2020-11" db="EMBL/GenBank/DDBJ databases">
        <title>Sequencing the genomes of 1000 actinobacteria strains.</title>
        <authorList>
            <person name="Klenk H.-P."/>
        </authorList>
    </citation>
    <scope>NUCLEOTIDE SEQUENCE</scope>
    <source>
        <strain evidence="3">DSM 45356</strain>
    </source>
</reference>
<dbReference type="EMBL" id="JADOUF010000001">
    <property type="protein sequence ID" value="MBG6140006.1"/>
    <property type="molecule type" value="Genomic_DNA"/>
</dbReference>
<feature type="signal peptide" evidence="1">
    <location>
        <begin position="1"/>
        <end position="28"/>
    </location>
</feature>